<accession>A0A8S1ISD0</accession>
<evidence type="ECO:0000256" key="2">
    <source>
        <dbReference type="ARBA" id="ARBA00022448"/>
    </source>
</evidence>
<reference evidence="17" key="1">
    <citation type="submission" date="2020-12" db="EMBL/GenBank/DDBJ databases">
        <authorList>
            <person name="Iha C."/>
        </authorList>
    </citation>
    <scope>NUCLEOTIDE SEQUENCE</scope>
</reference>
<comment type="subcellular location">
    <subcellularLocation>
        <location evidence="1">Membrane</location>
        <topology evidence="1">Multi-pass membrane protein</topology>
    </subcellularLocation>
</comment>
<comment type="caution">
    <text evidence="17">The sequence shown here is derived from an EMBL/GenBank/DDBJ whole genome shotgun (WGS) entry which is preliminary data.</text>
</comment>
<dbReference type="InterPro" id="IPR003148">
    <property type="entry name" value="RCK_N"/>
</dbReference>
<dbReference type="Pfam" id="PF22614">
    <property type="entry name" value="Slo-like_RCK"/>
    <property type="match status" value="2"/>
</dbReference>
<protein>
    <submittedName>
        <fullName evidence="17">Uncharacterized protein</fullName>
    </submittedName>
</protein>
<evidence type="ECO:0000256" key="7">
    <source>
        <dbReference type="ARBA" id="ARBA00022989"/>
    </source>
</evidence>
<dbReference type="InterPro" id="IPR003929">
    <property type="entry name" value="K_chnl_BK_asu"/>
</dbReference>
<keyword evidence="10" id="KW-0407">Ion channel</keyword>
<feature type="compositionally biased region" description="Basic and acidic residues" evidence="12">
    <location>
        <begin position="759"/>
        <end position="769"/>
    </location>
</feature>
<keyword evidence="6" id="KW-0630">Potassium</keyword>
<evidence type="ECO:0000256" key="13">
    <source>
        <dbReference type="SAM" id="Phobius"/>
    </source>
</evidence>
<dbReference type="InterPro" id="IPR027359">
    <property type="entry name" value="Volt_channel_dom_sf"/>
</dbReference>
<feature type="transmembrane region" description="Helical" evidence="13">
    <location>
        <begin position="163"/>
        <end position="180"/>
    </location>
</feature>
<keyword evidence="3" id="KW-0633">Potassium transport</keyword>
<dbReference type="Gene3D" id="1.20.120.350">
    <property type="entry name" value="Voltage-gated potassium channels. Chain C"/>
    <property type="match status" value="1"/>
</dbReference>
<dbReference type="OrthoDB" id="415460at2759"/>
<feature type="compositionally biased region" description="Acidic residues" evidence="12">
    <location>
        <begin position="745"/>
        <end position="758"/>
    </location>
</feature>
<evidence type="ECO:0000256" key="10">
    <source>
        <dbReference type="ARBA" id="ARBA00023303"/>
    </source>
</evidence>
<keyword evidence="5" id="KW-0631">Potassium channel</keyword>
<evidence type="ECO:0000313" key="17">
    <source>
        <dbReference type="EMBL" id="CAD7696797.1"/>
    </source>
</evidence>
<feature type="domain" description="Potassium channel" evidence="15">
    <location>
        <begin position="271"/>
        <end position="314"/>
    </location>
</feature>
<evidence type="ECO:0000256" key="3">
    <source>
        <dbReference type="ARBA" id="ARBA00022538"/>
    </source>
</evidence>
<dbReference type="Proteomes" id="UP000708148">
    <property type="component" value="Unassembled WGS sequence"/>
</dbReference>
<keyword evidence="18" id="KW-1185">Reference proteome</keyword>
<organism evidence="17 18">
    <name type="scientific">Ostreobium quekettii</name>
    <dbReference type="NCBI Taxonomy" id="121088"/>
    <lineage>
        <taxon>Eukaryota</taxon>
        <taxon>Viridiplantae</taxon>
        <taxon>Chlorophyta</taxon>
        <taxon>core chlorophytes</taxon>
        <taxon>Ulvophyceae</taxon>
        <taxon>TCBD clade</taxon>
        <taxon>Bryopsidales</taxon>
        <taxon>Ostreobineae</taxon>
        <taxon>Ostreobiaceae</taxon>
        <taxon>Ostreobium</taxon>
    </lineage>
</organism>
<dbReference type="Gene3D" id="1.10.287.70">
    <property type="match status" value="1"/>
</dbReference>
<evidence type="ECO:0000259" key="14">
    <source>
        <dbReference type="Pfam" id="PF03493"/>
    </source>
</evidence>
<keyword evidence="8" id="KW-0406">Ion transport</keyword>
<feature type="domain" description="RCK N-terminal" evidence="16">
    <location>
        <begin position="349"/>
        <end position="456"/>
    </location>
</feature>
<feature type="domain" description="RCK N-terminal" evidence="16">
    <location>
        <begin position="788"/>
        <end position="896"/>
    </location>
</feature>
<evidence type="ECO:0000256" key="11">
    <source>
        <dbReference type="ARBA" id="ARBA00034430"/>
    </source>
</evidence>
<evidence type="ECO:0000256" key="1">
    <source>
        <dbReference type="ARBA" id="ARBA00004141"/>
    </source>
</evidence>
<feature type="region of interest" description="Disordered" evidence="12">
    <location>
        <begin position="743"/>
        <end position="769"/>
    </location>
</feature>
<dbReference type="Pfam" id="PF03493">
    <property type="entry name" value="BK_channel_a"/>
    <property type="match status" value="1"/>
</dbReference>
<feature type="transmembrane region" description="Helical" evidence="13">
    <location>
        <begin position="264"/>
        <end position="285"/>
    </location>
</feature>
<dbReference type="EMBL" id="CAJHUC010000546">
    <property type="protein sequence ID" value="CAD7696797.1"/>
    <property type="molecule type" value="Genomic_DNA"/>
</dbReference>
<feature type="domain" description="Calcium-activated potassium channel BK alpha subunit" evidence="14">
    <location>
        <begin position="478"/>
        <end position="571"/>
    </location>
</feature>
<evidence type="ECO:0000259" key="16">
    <source>
        <dbReference type="Pfam" id="PF22614"/>
    </source>
</evidence>
<dbReference type="AlphaFoldDB" id="A0A8S1ISD0"/>
<dbReference type="Pfam" id="PF07885">
    <property type="entry name" value="Ion_trans_2"/>
    <property type="match status" value="1"/>
</dbReference>
<dbReference type="GO" id="GO:0005267">
    <property type="term" value="F:potassium channel activity"/>
    <property type="evidence" value="ECO:0007669"/>
    <property type="project" value="UniProtKB-KW"/>
</dbReference>
<dbReference type="SUPFAM" id="SSF81324">
    <property type="entry name" value="Voltage-gated potassium channels"/>
    <property type="match status" value="1"/>
</dbReference>
<keyword evidence="4 13" id="KW-0812">Transmembrane</keyword>
<dbReference type="GO" id="GO:0016020">
    <property type="term" value="C:membrane"/>
    <property type="evidence" value="ECO:0007669"/>
    <property type="project" value="UniProtKB-SubCell"/>
</dbReference>
<gene>
    <name evidence="17" type="ORF">OSTQU699_LOCUS2158</name>
</gene>
<comment type="catalytic activity">
    <reaction evidence="11">
        <text>K(+)(in) = K(+)(out)</text>
        <dbReference type="Rhea" id="RHEA:29463"/>
        <dbReference type="ChEBI" id="CHEBI:29103"/>
    </reaction>
</comment>
<feature type="transmembrane region" description="Helical" evidence="13">
    <location>
        <begin position="231"/>
        <end position="252"/>
    </location>
</feature>
<dbReference type="PANTHER" id="PTHR10027:SF10">
    <property type="entry name" value="SLOWPOKE 2, ISOFORM D"/>
    <property type="match status" value="1"/>
</dbReference>
<dbReference type="InterPro" id="IPR013099">
    <property type="entry name" value="K_chnl_dom"/>
</dbReference>
<dbReference type="InterPro" id="IPR047871">
    <property type="entry name" value="K_chnl_Slo-like"/>
</dbReference>
<feature type="transmembrane region" description="Helical" evidence="13">
    <location>
        <begin position="200"/>
        <end position="219"/>
    </location>
</feature>
<proteinExistence type="predicted"/>
<evidence type="ECO:0000256" key="4">
    <source>
        <dbReference type="ARBA" id="ARBA00022692"/>
    </source>
</evidence>
<dbReference type="PANTHER" id="PTHR10027">
    <property type="entry name" value="CALCIUM-ACTIVATED POTASSIUM CHANNEL ALPHA CHAIN"/>
    <property type="match status" value="1"/>
</dbReference>
<evidence type="ECO:0000256" key="6">
    <source>
        <dbReference type="ARBA" id="ARBA00022958"/>
    </source>
</evidence>
<evidence type="ECO:0000256" key="8">
    <source>
        <dbReference type="ARBA" id="ARBA00023065"/>
    </source>
</evidence>
<evidence type="ECO:0000256" key="9">
    <source>
        <dbReference type="ARBA" id="ARBA00023136"/>
    </source>
</evidence>
<keyword evidence="2" id="KW-0813">Transport</keyword>
<keyword evidence="9 13" id="KW-0472">Membrane</keyword>
<feature type="transmembrane region" description="Helical" evidence="13">
    <location>
        <begin position="129"/>
        <end position="151"/>
    </location>
</feature>
<evidence type="ECO:0000256" key="12">
    <source>
        <dbReference type="SAM" id="MobiDB-lite"/>
    </source>
</evidence>
<dbReference type="Gene3D" id="3.40.50.720">
    <property type="entry name" value="NAD(P)-binding Rossmann-like Domain"/>
    <property type="match status" value="1"/>
</dbReference>
<name>A0A8S1ISD0_9CHLO</name>
<evidence type="ECO:0000256" key="5">
    <source>
        <dbReference type="ARBA" id="ARBA00022826"/>
    </source>
</evidence>
<feature type="region of interest" description="Disordered" evidence="12">
    <location>
        <begin position="648"/>
        <end position="678"/>
    </location>
</feature>
<evidence type="ECO:0000313" key="18">
    <source>
        <dbReference type="Proteomes" id="UP000708148"/>
    </source>
</evidence>
<keyword evidence="7 13" id="KW-1133">Transmembrane helix</keyword>
<evidence type="ECO:0000259" key="15">
    <source>
        <dbReference type="Pfam" id="PF07885"/>
    </source>
</evidence>
<sequence>MLGADLAPHAAIPRIGPGLPAHRNCGIGTLLGTSAPCRRMRKSKGTCSWGGGIRCWHSSRGLRLGGGRRGRGMSIVGSGRATRREEVPAAGVSGGEGVDGYAVDLEKEIDKMGPRALLKFLSLSEGTRLATGVQLGQLIVSFLFVGLYVWSTYQVPQVGSWRYDLDILLCFFFFMDYVLRLVVSDTPFRDALSASNILDLFSFLPSVLAALTSLPYGFLKIDLQWLRIFRAFRVLRLSVIALSLTNMQNLAISGVMAGTVRVRLAQLIASVVVVLFTTTSIIQLVEKLPWHIALYLTMTTLTTVGYGDIVAKTGVVAIPVKAAQLYKQLGARRAVIGKPFVMVSTKLAHPRAFADFFIEFFSDLSSSELPSNVRMLCMSKKPSFESRAFQAINERRLTLIEANALSTSDLEQYKVHRAEACFLLADRFSAHSQEEDLGIMFQVWALKSYTKSVPIYAQVRHTSSVPLISRFLDPQRDVIISIEQIRYRLAVLSCLCPGASVLLGNLLRVFRVDPVKAQRETLAGRRWLRKYVNGCQYQTFETEVGRAMVGASFTEVMAFVYERTGIVVMGLTTAEASVLLNPALRKIEWGEKLVVIAKSQAKADAAMKLHFVPPTSKEVTAVQEANESETSADLVAIHDLEADGRVVHAGPPDSESVDGEEELGTSAYSDEGTGGEAAARPLLSKVTAVLDVQRLRWGGDADHVGRAHSSNGVSKDVLEADMDEAHYLLSYGYGNALDPMREEVQEQENDAGEEDGEPKEEPKVKGSEVASKMEEELQAGVPDDLSDLHDHIILCGAPEGFVPFLQQFRRSCPKPAPILVLHPSRQAVAPVLEMEGVQHLKGSPGNLNSLLLAGAERAGSLVYLCESHKAPSAPKGEKDTSPVLADAEALLTCYSVGADLVHAVMELCYTSSIKFLHPGLLMKGSATRPEADGGMPSPPKEPRRSWQLRHQQNVAAMEEGLAEWQANPYYCSGRVLVPALLDTFACHSFFNRGLLIDLMTELAGDNEQPGGALLKQIPLPDGLEGKTYGELVHYMALKRRFVPLGLYRKKSENAAWTLPYVMVNPPQDEELEATDRVFILRERGGTWVVD</sequence>